<name>A0A9D9FZQ9_PROMR</name>
<comment type="caution">
    <text evidence="2">The sequence shown here is derived from an EMBL/GenBank/DDBJ whole genome shotgun (WGS) entry which is preliminary data.</text>
</comment>
<evidence type="ECO:0008006" key="3">
    <source>
        <dbReference type="Google" id="ProtNLM"/>
    </source>
</evidence>
<dbReference type="GO" id="GO:0015074">
    <property type="term" value="P:DNA integration"/>
    <property type="evidence" value="ECO:0007669"/>
    <property type="project" value="InterPro"/>
</dbReference>
<protein>
    <recommendedName>
        <fullName evidence="3">Integrase</fullName>
    </recommendedName>
</protein>
<dbReference type="AlphaFoldDB" id="A0A9D9FZQ9"/>
<reference evidence="2" key="1">
    <citation type="journal article" date="2021" name="Front. Mar. Sci.">
        <title>Genomes of Diverse Isolates of Prochlorococcus High-Light-Adapted Clade II in the Western Pacific Ocean.</title>
        <authorList>
            <person name="Yan W."/>
            <person name="Feng X."/>
            <person name="Zhang W."/>
            <person name="Nawaz M.Z."/>
            <person name="Luo T."/>
            <person name="Zhang R."/>
            <person name="Jiao N."/>
        </authorList>
    </citation>
    <scope>NUCLEOTIDE SEQUENCE</scope>
    <source>
        <strain evidence="2">XMU1424</strain>
    </source>
</reference>
<dbReference type="SUPFAM" id="SSF56349">
    <property type="entry name" value="DNA breaking-rejoining enzymes"/>
    <property type="match status" value="1"/>
</dbReference>
<dbReference type="InterPro" id="IPR013762">
    <property type="entry name" value="Integrase-like_cat_sf"/>
</dbReference>
<dbReference type="InterPro" id="IPR011010">
    <property type="entry name" value="DNA_brk_join_enz"/>
</dbReference>
<dbReference type="EMBL" id="JAEPLE010000002">
    <property type="protein sequence ID" value="MBO6988039.1"/>
    <property type="molecule type" value="Genomic_DNA"/>
</dbReference>
<evidence type="ECO:0000313" key="2">
    <source>
        <dbReference type="EMBL" id="MBO6988039.1"/>
    </source>
</evidence>
<keyword evidence="1" id="KW-0233">DNA recombination</keyword>
<gene>
    <name evidence="2" type="ORF">JJ833_04150</name>
</gene>
<accession>A0A9D9FZQ9</accession>
<organism evidence="2">
    <name type="scientific">Prochlorococcus marinus XMU1424</name>
    <dbReference type="NCBI Taxonomy" id="2774497"/>
    <lineage>
        <taxon>Bacteria</taxon>
        <taxon>Bacillati</taxon>
        <taxon>Cyanobacteriota</taxon>
        <taxon>Cyanophyceae</taxon>
        <taxon>Synechococcales</taxon>
        <taxon>Prochlorococcaceae</taxon>
        <taxon>Prochlorococcus</taxon>
    </lineage>
</organism>
<sequence>MSRKSEIVNKIKSGVNRLTRTSGAADSELNSELVTKNIEEINQKFKERSIRAKIFVKQNYLYIRGTYTDSKGIRKERKIPLRLSTDISNLVSAEARVLQFVEFINKNGFMPDVMMWDTPKVNPVVSAGGRTIGEAIKVFEIDYWKNKKKTPTKEQSFNLIMHYLDKLPQNAELTINFLIDYIINDSEPESKKRDSLAQYFKSLCKVNKIDGIEKLDPFVGCYTPAKRTKKDAEKLLQLMEMVRPNKRYGWTLCSQYVFGTRIGETYSLIPDLETGTASSVCFPKAKPMYIKYPIALTKELAIKWELDNIERVYSFELNNYDPKESKYVTDKLRAWLQPRAKEVGLEGIQPTDIRHDWGVRSIHAEIDPRAAAKSMGHSLKTHYDIYSQTYDQIDAMKQSKKLNK</sequence>
<dbReference type="Gene3D" id="1.10.443.10">
    <property type="entry name" value="Intergrase catalytic core"/>
    <property type="match status" value="1"/>
</dbReference>
<dbReference type="GO" id="GO:0006310">
    <property type="term" value="P:DNA recombination"/>
    <property type="evidence" value="ECO:0007669"/>
    <property type="project" value="UniProtKB-KW"/>
</dbReference>
<dbReference type="GO" id="GO:0003677">
    <property type="term" value="F:DNA binding"/>
    <property type="evidence" value="ECO:0007669"/>
    <property type="project" value="InterPro"/>
</dbReference>
<proteinExistence type="predicted"/>
<evidence type="ECO:0000256" key="1">
    <source>
        <dbReference type="ARBA" id="ARBA00023172"/>
    </source>
</evidence>